<comment type="catalytic activity">
    <reaction evidence="8 9">
        <text>hydroxymethylbilane = uroporphyrinogen III + H2O</text>
        <dbReference type="Rhea" id="RHEA:18965"/>
        <dbReference type="ChEBI" id="CHEBI:15377"/>
        <dbReference type="ChEBI" id="CHEBI:57308"/>
        <dbReference type="ChEBI" id="CHEBI:57845"/>
        <dbReference type="EC" id="4.2.1.75"/>
    </reaction>
</comment>
<organism evidence="11 12">
    <name type="scientific">Virgibacillus kekensis</name>
    <dbReference type="NCBI Taxonomy" id="202261"/>
    <lineage>
        <taxon>Bacteria</taxon>
        <taxon>Bacillati</taxon>
        <taxon>Bacillota</taxon>
        <taxon>Bacilli</taxon>
        <taxon>Bacillales</taxon>
        <taxon>Bacillaceae</taxon>
        <taxon>Virgibacillus</taxon>
    </lineage>
</organism>
<dbReference type="Proteomes" id="UP001595989">
    <property type="component" value="Unassembled WGS sequence"/>
</dbReference>
<dbReference type="EMBL" id="JBHSFU010000001">
    <property type="protein sequence ID" value="MFC4556590.1"/>
    <property type="molecule type" value="Genomic_DNA"/>
</dbReference>
<comment type="similarity">
    <text evidence="2 9">Belongs to the uroporphyrinogen-III synthase family.</text>
</comment>
<dbReference type="RefSeq" id="WP_390292521.1">
    <property type="nucleotide sequence ID" value="NZ_JBHSFU010000001.1"/>
</dbReference>
<comment type="function">
    <text evidence="6 9">Catalyzes cyclization of the linear tetrapyrrole, hydroxymethylbilane, to the macrocyclic uroporphyrinogen III.</text>
</comment>
<dbReference type="Gene3D" id="3.40.50.10090">
    <property type="match status" value="2"/>
</dbReference>
<evidence type="ECO:0000256" key="2">
    <source>
        <dbReference type="ARBA" id="ARBA00008133"/>
    </source>
</evidence>
<dbReference type="PANTHER" id="PTHR38042">
    <property type="entry name" value="UROPORPHYRINOGEN-III SYNTHASE, CHLOROPLASTIC"/>
    <property type="match status" value="1"/>
</dbReference>
<dbReference type="InterPro" id="IPR036108">
    <property type="entry name" value="4pyrrol_syn_uPrphyn_synt_sf"/>
</dbReference>
<evidence type="ECO:0000259" key="10">
    <source>
        <dbReference type="Pfam" id="PF02602"/>
    </source>
</evidence>
<evidence type="ECO:0000313" key="11">
    <source>
        <dbReference type="EMBL" id="MFC4556590.1"/>
    </source>
</evidence>
<evidence type="ECO:0000256" key="6">
    <source>
        <dbReference type="ARBA" id="ARBA00037589"/>
    </source>
</evidence>
<dbReference type="InterPro" id="IPR039793">
    <property type="entry name" value="UROS/Hem4"/>
</dbReference>
<comment type="pathway">
    <text evidence="1 9">Porphyrin-containing compound metabolism; protoporphyrin-IX biosynthesis; coproporphyrinogen-III from 5-aminolevulinate: step 3/4.</text>
</comment>
<reference evidence="12" key="1">
    <citation type="journal article" date="2019" name="Int. J. Syst. Evol. Microbiol.">
        <title>The Global Catalogue of Microorganisms (GCM) 10K type strain sequencing project: providing services to taxonomists for standard genome sequencing and annotation.</title>
        <authorList>
            <consortium name="The Broad Institute Genomics Platform"/>
            <consortium name="The Broad Institute Genome Sequencing Center for Infectious Disease"/>
            <person name="Wu L."/>
            <person name="Ma J."/>
        </authorList>
    </citation>
    <scope>NUCLEOTIDE SEQUENCE [LARGE SCALE GENOMIC DNA]</scope>
    <source>
        <strain evidence="12">CGMCC 4.7426</strain>
    </source>
</reference>
<comment type="caution">
    <text evidence="11">The sequence shown here is derived from an EMBL/GenBank/DDBJ whole genome shotgun (WGS) entry which is preliminary data.</text>
</comment>
<evidence type="ECO:0000256" key="9">
    <source>
        <dbReference type="RuleBase" id="RU366031"/>
    </source>
</evidence>
<dbReference type="InterPro" id="IPR003754">
    <property type="entry name" value="4pyrrol_synth_uPrphyn_synth"/>
</dbReference>
<keyword evidence="12" id="KW-1185">Reference proteome</keyword>
<feature type="domain" description="Tetrapyrrole biosynthesis uroporphyrinogen III synthase" evidence="10">
    <location>
        <begin position="22"/>
        <end position="244"/>
    </location>
</feature>
<evidence type="ECO:0000256" key="7">
    <source>
        <dbReference type="ARBA" id="ARBA00040167"/>
    </source>
</evidence>
<accession>A0ABV9DF54</accession>
<keyword evidence="5 9" id="KW-0627">Porphyrin biosynthesis</keyword>
<name>A0ABV9DF54_9BACI</name>
<evidence type="ECO:0000313" key="12">
    <source>
        <dbReference type="Proteomes" id="UP001595989"/>
    </source>
</evidence>
<evidence type="ECO:0000256" key="8">
    <source>
        <dbReference type="ARBA" id="ARBA00048617"/>
    </source>
</evidence>
<keyword evidence="4 9" id="KW-0456">Lyase</keyword>
<evidence type="ECO:0000256" key="3">
    <source>
        <dbReference type="ARBA" id="ARBA00013109"/>
    </source>
</evidence>
<protein>
    <recommendedName>
        <fullName evidence="7 9">Uroporphyrinogen-III synthase</fullName>
        <ecNumber evidence="3 9">4.2.1.75</ecNumber>
    </recommendedName>
</protein>
<dbReference type="SUPFAM" id="SSF69618">
    <property type="entry name" value="HemD-like"/>
    <property type="match status" value="1"/>
</dbReference>
<dbReference type="EC" id="4.2.1.75" evidence="3 9"/>
<dbReference type="CDD" id="cd06578">
    <property type="entry name" value="HemD"/>
    <property type="match status" value="1"/>
</dbReference>
<proteinExistence type="inferred from homology"/>
<sequence>MSVALNGKKILITREEDQAFEFSDKVTKYGGEPVSVPLLKISCSDIPGNKEIFPSEEPFKWIFFTSSNGVKCFFSFIDKYHLSRYLENCRFAVTGRKTAQSLATFGYKADLVPEVYNAETLAKEFLDLKGRKEPVLLVRGNKSRMVLPNKFKEHGISFRTIEVYETSFNKSATEDLNRLLQKDDIDFLTFTSPSAVEAYHQMVIPHSGETPVVVCIGTTTEQRAIELGLEKIITPDDFTIDGMLKEISDFIEKG</sequence>
<dbReference type="Pfam" id="PF02602">
    <property type="entry name" value="HEM4"/>
    <property type="match status" value="1"/>
</dbReference>
<evidence type="ECO:0000256" key="5">
    <source>
        <dbReference type="ARBA" id="ARBA00023244"/>
    </source>
</evidence>
<dbReference type="GO" id="GO:0004852">
    <property type="term" value="F:uroporphyrinogen-III synthase activity"/>
    <property type="evidence" value="ECO:0007669"/>
    <property type="project" value="UniProtKB-EC"/>
</dbReference>
<evidence type="ECO:0000256" key="4">
    <source>
        <dbReference type="ARBA" id="ARBA00023239"/>
    </source>
</evidence>
<dbReference type="PANTHER" id="PTHR38042:SF1">
    <property type="entry name" value="UROPORPHYRINOGEN-III SYNTHASE, CHLOROPLASTIC"/>
    <property type="match status" value="1"/>
</dbReference>
<gene>
    <name evidence="11" type="ORF">ACFO3D_00015</name>
</gene>
<evidence type="ECO:0000256" key="1">
    <source>
        <dbReference type="ARBA" id="ARBA00004772"/>
    </source>
</evidence>